<accession>A0A9P3UK71</accession>
<dbReference type="Gene3D" id="3.40.50.300">
    <property type="entry name" value="P-loop containing nucleotide triphosphate hydrolases"/>
    <property type="match status" value="2"/>
</dbReference>
<keyword evidence="1" id="KW-0067">ATP-binding</keyword>
<dbReference type="EMBL" id="BRPK01000003">
    <property type="protein sequence ID" value="GLB36102.1"/>
    <property type="molecule type" value="Genomic_DNA"/>
</dbReference>
<feature type="compositionally biased region" description="Basic and acidic residues" evidence="2">
    <location>
        <begin position="637"/>
        <end position="649"/>
    </location>
</feature>
<comment type="caution">
    <text evidence="5">The sequence shown here is derived from an EMBL/GenBank/DDBJ whole genome shotgun (WGS) entry which is preliminary data.</text>
</comment>
<proteinExistence type="predicted"/>
<dbReference type="AlphaFoldDB" id="A0A9P3UK71"/>
<dbReference type="PANTHER" id="PTHR47396:SF1">
    <property type="entry name" value="ATP-DEPENDENT HELICASE IRC3-RELATED"/>
    <property type="match status" value="1"/>
</dbReference>
<dbReference type="GO" id="GO:0032042">
    <property type="term" value="P:mitochondrial DNA metabolic process"/>
    <property type="evidence" value="ECO:0007669"/>
    <property type="project" value="TreeGrafter"/>
</dbReference>
<dbReference type="InterPro" id="IPR006935">
    <property type="entry name" value="Helicase/UvrB_N"/>
</dbReference>
<dbReference type="InterPro" id="IPR014001">
    <property type="entry name" value="Helicase_ATP-bd"/>
</dbReference>
<dbReference type="Pfam" id="PF00271">
    <property type="entry name" value="Helicase_C"/>
    <property type="match status" value="1"/>
</dbReference>
<keyword evidence="6" id="KW-1185">Reference proteome</keyword>
<dbReference type="GO" id="GO:0016787">
    <property type="term" value="F:hydrolase activity"/>
    <property type="evidence" value="ECO:0007669"/>
    <property type="project" value="InterPro"/>
</dbReference>
<evidence type="ECO:0000256" key="1">
    <source>
        <dbReference type="ARBA" id="ARBA00022806"/>
    </source>
</evidence>
<keyword evidence="1" id="KW-0347">Helicase</keyword>
<feature type="region of interest" description="Disordered" evidence="2">
    <location>
        <begin position="632"/>
        <end position="655"/>
    </location>
</feature>
<name>A0A9P3UK71_LYOSH</name>
<dbReference type="GO" id="GO:0061749">
    <property type="term" value="F:forked DNA-dependent helicase activity"/>
    <property type="evidence" value="ECO:0007669"/>
    <property type="project" value="TreeGrafter"/>
</dbReference>
<dbReference type="GO" id="GO:0000403">
    <property type="term" value="F:Y-form DNA binding"/>
    <property type="evidence" value="ECO:0007669"/>
    <property type="project" value="TreeGrafter"/>
</dbReference>
<dbReference type="PANTHER" id="PTHR47396">
    <property type="entry name" value="TYPE I RESTRICTION ENZYME ECOKI R PROTEIN"/>
    <property type="match status" value="1"/>
</dbReference>
<dbReference type="Proteomes" id="UP001063166">
    <property type="component" value="Unassembled WGS sequence"/>
</dbReference>
<dbReference type="InterPro" id="IPR027417">
    <property type="entry name" value="P-loop_NTPase"/>
</dbReference>
<evidence type="ECO:0000313" key="6">
    <source>
        <dbReference type="Proteomes" id="UP001063166"/>
    </source>
</evidence>
<dbReference type="PROSITE" id="PS51194">
    <property type="entry name" value="HELICASE_CTER"/>
    <property type="match status" value="1"/>
</dbReference>
<dbReference type="CDD" id="cd18799">
    <property type="entry name" value="SF2_C_EcoAI-like"/>
    <property type="match status" value="1"/>
</dbReference>
<evidence type="ECO:0000313" key="5">
    <source>
        <dbReference type="EMBL" id="GLB36102.1"/>
    </source>
</evidence>
<feature type="domain" description="Helicase C-terminal" evidence="4">
    <location>
        <begin position="261"/>
        <end position="435"/>
    </location>
</feature>
<dbReference type="GO" id="GO:0036121">
    <property type="term" value="F:double-stranded DNA helicase activity"/>
    <property type="evidence" value="ECO:0007669"/>
    <property type="project" value="TreeGrafter"/>
</dbReference>
<evidence type="ECO:0000259" key="3">
    <source>
        <dbReference type="PROSITE" id="PS51192"/>
    </source>
</evidence>
<dbReference type="GO" id="GO:0005759">
    <property type="term" value="C:mitochondrial matrix"/>
    <property type="evidence" value="ECO:0007669"/>
    <property type="project" value="TreeGrafter"/>
</dbReference>
<protein>
    <submittedName>
        <fullName evidence="5">Type III restriction enzyme, res subunit</fullName>
    </submittedName>
</protein>
<dbReference type="SMART" id="SM00487">
    <property type="entry name" value="DEXDc"/>
    <property type="match status" value="1"/>
</dbReference>
<dbReference type="PROSITE" id="PS51192">
    <property type="entry name" value="HELICASE_ATP_BIND_1"/>
    <property type="match status" value="1"/>
</dbReference>
<dbReference type="CDD" id="cd18032">
    <property type="entry name" value="DEXHc_RE_I_III_res"/>
    <property type="match status" value="1"/>
</dbReference>
<dbReference type="Pfam" id="PF04851">
    <property type="entry name" value="ResIII"/>
    <property type="match status" value="1"/>
</dbReference>
<evidence type="ECO:0000259" key="4">
    <source>
        <dbReference type="PROSITE" id="PS51194"/>
    </source>
</evidence>
<dbReference type="InterPro" id="IPR001650">
    <property type="entry name" value="Helicase_C-like"/>
</dbReference>
<dbReference type="SUPFAM" id="SSF52540">
    <property type="entry name" value="P-loop containing nucleoside triphosphate hydrolases"/>
    <property type="match status" value="1"/>
</dbReference>
<feature type="domain" description="Helicase ATP-binding" evidence="3">
    <location>
        <begin position="34"/>
        <end position="210"/>
    </location>
</feature>
<organism evidence="5 6">
    <name type="scientific">Lyophyllum shimeji</name>
    <name type="common">Hon-shimeji</name>
    <name type="synonym">Tricholoma shimeji</name>
    <dbReference type="NCBI Taxonomy" id="47721"/>
    <lineage>
        <taxon>Eukaryota</taxon>
        <taxon>Fungi</taxon>
        <taxon>Dikarya</taxon>
        <taxon>Basidiomycota</taxon>
        <taxon>Agaricomycotina</taxon>
        <taxon>Agaricomycetes</taxon>
        <taxon>Agaricomycetidae</taxon>
        <taxon>Agaricales</taxon>
        <taxon>Tricholomatineae</taxon>
        <taxon>Lyophyllaceae</taxon>
        <taxon>Lyophyllum</taxon>
    </lineage>
</organism>
<keyword evidence="1" id="KW-0378">Hydrolase</keyword>
<gene>
    <name evidence="5" type="primary">irc3</name>
    <name evidence="5" type="ORF">LshimejAT787_0303900</name>
</gene>
<keyword evidence="1" id="KW-0547">Nucleotide-binding</keyword>
<dbReference type="InterPro" id="IPR050742">
    <property type="entry name" value="Helicase_Restrict-Modif_Enz"/>
</dbReference>
<dbReference type="OrthoDB" id="270584at2759"/>
<dbReference type="GO" id="GO:0070125">
    <property type="term" value="P:mitochondrial translational elongation"/>
    <property type="evidence" value="ECO:0007669"/>
    <property type="project" value="TreeGrafter"/>
</dbReference>
<evidence type="ECO:0000256" key="2">
    <source>
        <dbReference type="SAM" id="MobiDB-lite"/>
    </source>
</evidence>
<dbReference type="GO" id="GO:0005524">
    <property type="term" value="F:ATP binding"/>
    <property type="evidence" value="ECO:0007669"/>
    <property type="project" value="InterPro"/>
</dbReference>
<dbReference type="SMART" id="SM00490">
    <property type="entry name" value="HELICc"/>
    <property type="match status" value="1"/>
</dbReference>
<reference evidence="5" key="1">
    <citation type="submission" date="2022-07" db="EMBL/GenBank/DDBJ databases">
        <title>The genome of Lyophyllum shimeji provides insight into the initial evolution of ectomycorrhizal fungal genome.</title>
        <authorList>
            <person name="Kobayashi Y."/>
            <person name="Shibata T."/>
            <person name="Hirakawa H."/>
            <person name="Shigenobu S."/>
            <person name="Nishiyama T."/>
            <person name="Yamada A."/>
            <person name="Hasebe M."/>
            <person name="Kawaguchi M."/>
        </authorList>
    </citation>
    <scope>NUCLEOTIDE SEQUENCE</scope>
    <source>
        <strain evidence="5">AT787</strain>
    </source>
</reference>
<sequence>MFQPVLRRFSSLISPASTLTLRPYQEHCISACVDALASGASRIGVSLPTGSGKTTVFISLLSRISPPVSNPAALRSLIIVNSIELARQSANQVAALFPNWSVEIEQGTKHKATGRADVTVATYQTLLNAARLEKFDPRHLKAIIVDEAHHAAAPSYRRLLSHFDPAIKHPDPAYKLPPLAHTIPIIGFSATFSRHDGLALGSVFERIVYHRDFLQMIKEQWLCDVRFTSVRANINLKDVTISSRTGDFNPTSLAHVINTESVNDLVVRTWLDRAATRKSTLVFCVNIAHVVALTQAFRDRGIDARYVYSHTPVAERKALVEAFKAGQFPVLINCAILTEGADIPNIDCVVVARPTRSRNVFAQMIGRGMRLSPDTGKQDCRIIDFVDSTSRVTGVVSVPTLFGLHPGEIEIDDETTEALEKRAAEKIALNDADDVPEPKSVTYVDYEDPFSLFNEASGAPHVAHLSKYAWVGCGGDVYVLDCWSKGFVRVEPRETSEGIVFEGHFTPAMLDKHTARSLSLSPFMRSRRILSADTLSAAIRGCDTYVASKIARGPGLATGLLRSAKWRKAPASAEQRELIMKRWVRQRGDLGKQSSKSEEIKRVTKGEAANIITRLKHGAQTRYEKKMKTLAQAASASHKEKVRREREVVEVGPLS</sequence>